<sequence>MGIPTSQGFTARMYEKNTVISLFQNLECSIFFKKQQFWIRRNFVSASISLQKPFVNFWYHFHAPE</sequence>
<evidence type="ECO:0000313" key="2">
    <source>
        <dbReference type="Proteomes" id="UP000012118"/>
    </source>
</evidence>
<evidence type="ECO:0000313" key="1">
    <source>
        <dbReference type="EMBL" id="EMN91167.1"/>
    </source>
</evidence>
<dbReference type="Proteomes" id="UP000012118">
    <property type="component" value="Unassembled WGS sequence"/>
</dbReference>
<accession>M6QQQ6</accession>
<proteinExistence type="predicted"/>
<organism evidence="1 2">
    <name type="scientific">Leptospira weilii str. UI 13098</name>
    <dbReference type="NCBI Taxonomy" id="1088542"/>
    <lineage>
        <taxon>Bacteria</taxon>
        <taxon>Pseudomonadati</taxon>
        <taxon>Spirochaetota</taxon>
        <taxon>Spirochaetia</taxon>
        <taxon>Leptospirales</taxon>
        <taxon>Leptospiraceae</taxon>
        <taxon>Leptospira</taxon>
    </lineage>
</organism>
<dbReference type="EMBL" id="AHNU02000035">
    <property type="protein sequence ID" value="EMN91167.1"/>
    <property type="molecule type" value="Genomic_DNA"/>
</dbReference>
<reference evidence="1 2" key="1">
    <citation type="submission" date="2013-01" db="EMBL/GenBank/DDBJ databases">
        <authorList>
            <person name="Harkins D.M."/>
            <person name="Durkin A.S."/>
            <person name="Brinkac L.M."/>
            <person name="Haft D.H."/>
            <person name="Selengut J.D."/>
            <person name="Sanka R."/>
            <person name="DePew J."/>
            <person name="Purushe J."/>
            <person name="Chanthongthip A."/>
            <person name="Lattana O."/>
            <person name="Phetsouvanh R."/>
            <person name="Newton P.N."/>
            <person name="Vinetz J.M."/>
            <person name="Sutton G.G."/>
            <person name="Nierman W.C."/>
            <person name="Fouts D.E."/>
        </authorList>
    </citation>
    <scope>NUCLEOTIDE SEQUENCE [LARGE SCALE GENOMIC DNA]</scope>
    <source>
        <strain evidence="1 2">UI 13098</strain>
    </source>
</reference>
<protein>
    <submittedName>
        <fullName evidence="1">Uncharacterized protein</fullName>
    </submittedName>
</protein>
<name>M6QQQ6_9LEPT</name>
<gene>
    <name evidence="1" type="ORF">LEP1GSC108_1021</name>
</gene>
<comment type="caution">
    <text evidence="1">The sequence shown here is derived from an EMBL/GenBank/DDBJ whole genome shotgun (WGS) entry which is preliminary data.</text>
</comment>
<dbReference type="AlphaFoldDB" id="M6QQQ6"/>
<keyword evidence="2" id="KW-1185">Reference proteome</keyword>